<sequence length="122" mass="12670">MSAAARTTVRVAAATGTPGGIARAPSSGSPTKSDLAAAAPSPSATSPSTLDLAMQRVRRVLQARSCTVQQQRLVACIDAQRPDAAGSAHSRCSEYAEALQFCQGHVAPLPFSHHSFTGQYMM</sequence>
<accession>A0A0D2JHZ5</accession>
<evidence type="ECO:0000313" key="2">
    <source>
        <dbReference type="EMBL" id="KIY98977.1"/>
    </source>
</evidence>
<dbReference type="KEGG" id="mng:MNEG_8984"/>
<gene>
    <name evidence="2" type="ORF">MNEG_8984</name>
</gene>
<name>A0A0D2JHZ5_9CHLO</name>
<dbReference type="GeneID" id="25741859"/>
<keyword evidence="3" id="KW-1185">Reference proteome</keyword>
<dbReference type="RefSeq" id="XP_013897997.1">
    <property type="nucleotide sequence ID" value="XM_014042543.1"/>
</dbReference>
<reference evidence="2 3" key="1">
    <citation type="journal article" date="2013" name="BMC Genomics">
        <title>Reconstruction of the lipid metabolism for the microalga Monoraphidium neglectum from its genome sequence reveals characteristics suitable for biofuel production.</title>
        <authorList>
            <person name="Bogen C."/>
            <person name="Al-Dilaimi A."/>
            <person name="Albersmeier A."/>
            <person name="Wichmann J."/>
            <person name="Grundmann M."/>
            <person name="Rupp O."/>
            <person name="Lauersen K.J."/>
            <person name="Blifernez-Klassen O."/>
            <person name="Kalinowski J."/>
            <person name="Goesmann A."/>
            <person name="Mussgnug J.H."/>
            <person name="Kruse O."/>
        </authorList>
    </citation>
    <scope>NUCLEOTIDE SEQUENCE [LARGE SCALE GENOMIC DNA]</scope>
    <source>
        <strain evidence="2 3">SAG 48.87</strain>
    </source>
</reference>
<dbReference type="EMBL" id="KK101995">
    <property type="protein sequence ID" value="KIY98977.1"/>
    <property type="molecule type" value="Genomic_DNA"/>
</dbReference>
<protein>
    <submittedName>
        <fullName evidence="2">Uncharacterized protein</fullName>
    </submittedName>
</protein>
<evidence type="ECO:0000313" key="3">
    <source>
        <dbReference type="Proteomes" id="UP000054498"/>
    </source>
</evidence>
<evidence type="ECO:0000256" key="1">
    <source>
        <dbReference type="SAM" id="MobiDB-lite"/>
    </source>
</evidence>
<dbReference type="AlphaFoldDB" id="A0A0D2JHZ5"/>
<feature type="region of interest" description="Disordered" evidence="1">
    <location>
        <begin position="1"/>
        <end position="50"/>
    </location>
</feature>
<proteinExistence type="predicted"/>
<organism evidence="2 3">
    <name type="scientific">Monoraphidium neglectum</name>
    <dbReference type="NCBI Taxonomy" id="145388"/>
    <lineage>
        <taxon>Eukaryota</taxon>
        <taxon>Viridiplantae</taxon>
        <taxon>Chlorophyta</taxon>
        <taxon>core chlorophytes</taxon>
        <taxon>Chlorophyceae</taxon>
        <taxon>CS clade</taxon>
        <taxon>Sphaeropleales</taxon>
        <taxon>Selenastraceae</taxon>
        <taxon>Monoraphidium</taxon>
    </lineage>
</organism>
<feature type="compositionally biased region" description="Low complexity" evidence="1">
    <location>
        <begin position="33"/>
        <end position="50"/>
    </location>
</feature>
<feature type="compositionally biased region" description="Low complexity" evidence="1">
    <location>
        <begin position="1"/>
        <end position="15"/>
    </location>
</feature>
<dbReference type="Proteomes" id="UP000054498">
    <property type="component" value="Unassembled WGS sequence"/>
</dbReference>